<dbReference type="eggNOG" id="COG1846">
    <property type="taxonomic scope" value="Bacteria"/>
</dbReference>
<accession>A0A089NFU8</accession>
<proteinExistence type="predicted"/>
<evidence type="ECO:0000256" key="1">
    <source>
        <dbReference type="ARBA" id="ARBA00023015"/>
    </source>
</evidence>
<dbReference type="Gene3D" id="1.10.10.10">
    <property type="entry name" value="Winged helix-like DNA-binding domain superfamily/Winged helix DNA-binding domain"/>
    <property type="match status" value="1"/>
</dbReference>
<reference evidence="5 6" key="1">
    <citation type="submission" date="2014-08" db="EMBL/GenBank/DDBJ databases">
        <title>Comparative genomics of the Paenibacillus odorifer group.</title>
        <authorList>
            <person name="den Bakker H.C."/>
            <person name="Tsai Y.-C."/>
            <person name="Martin N."/>
            <person name="Korlach J."/>
            <person name="Wiedmann M."/>
        </authorList>
    </citation>
    <scope>NUCLEOTIDE SEQUENCE [LARGE SCALE GENOMIC DNA]</scope>
    <source>
        <strain evidence="5 6">DSM 15220</strain>
    </source>
</reference>
<dbReference type="HOGENOM" id="CLU_083287_18_7_9"/>
<dbReference type="STRING" id="189425.PGRAT_09725"/>
<dbReference type="InterPro" id="IPR036390">
    <property type="entry name" value="WH_DNA-bd_sf"/>
</dbReference>
<name>A0A089NFU8_9BACL</name>
<evidence type="ECO:0000313" key="6">
    <source>
        <dbReference type="Proteomes" id="UP000029500"/>
    </source>
</evidence>
<keyword evidence="6" id="KW-1185">Reference proteome</keyword>
<sequence>MNTQQNTPYLELLQLIGLKLKRRADESIRELGLNAQQGKMIEYIHKHQEKGIIQRDLSDRFHARGASITSILQGLEKKGYIERKIPAHNERQKNIFVLPKGVELIEEFKRSFQQVEAEIVQSLSNDEQKLLKDLLVKINQNFT</sequence>
<organism evidence="5 6">
    <name type="scientific">Paenibacillus graminis</name>
    <dbReference type="NCBI Taxonomy" id="189425"/>
    <lineage>
        <taxon>Bacteria</taxon>
        <taxon>Bacillati</taxon>
        <taxon>Bacillota</taxon>
        <taxon>Bacilli</taxon>
        <taxon>Bacillales</taxon>
        <taxon>Paenibacillaceae</taxon>
        <taxon>Paenibacillus</taxon>
    </lineage>
</organism>
<dbReference type="AlphaFoldDB" id="A0A089NFU8"/>
<dbReference type="OrthoDB" id="2612963at2"/>
<keyword evidence="2" id="KW-0238">DNA-binding</keyword>
<dbReference type="KEGG" id="pgm:PGRAT_09725"/>
<dbReference type="SMART" id="SM00347">
    <property type="entry name" value="HTH_MARR"/>
    <property type="match status" value="1"/>
</dbReference>
<dbReference type="EMBL" id="CP009287">
    <property type="protein sequence ID" value="AIQ67874.1"/>
    <property type="molecule type" value="Genomic_DNA"/>
</dbReference>
<dbReference type="GO" id="GO:0003677">
    <property type="term" value="F:DNA binding"/>
    <property type="evidence" value="ECO:0007669"/>
    <property type="project" value="UniProtKB-KW"/>
</dbReference>
<keyword evidence="1" id="KW-0805">Transcription regulation</keyword>
<dbReference type="Pfam" id="PF12802">
    <property type="entry name" value="MarR_2"/>
    <property type="match status" value="1"/>
</dbReference>
<keyword evidence="3" id="KW-0804">Transcription</keyword>
<evidence type="ECO:0000313" key="5">
    <source>
        <dbReference type="EMBL" id="AIQ67874.1"/>
    </source>
</evidence>
<feature type="domain" description="HTH marR-type" evidence="4">
    <location>
        <begin position="6"/>
        <end position="140"/>
    </location>
</feature>
<dbReference type="SUPFAM" id="SSF46785">
    <property type="entry name" value="Winged helix' DNA-binding domain"/>
    <property type="match status" value="1"/>
</dbReference>
<evidence type="ECO:0000256" key="2">
    <source>
        <dbReference type="ARBA" id="ARBA00023125"/>
    </source>
</evidence>
<dbReference type="InterPro" id="IPR000835">
    <property type="entry name" value="HTH_MarR-typ"/>
</dbReference>
<dbReference type="PRINTS" id="PR00598">
    <property type="entry name" value="HTHMARR"/>
</dbReference>
<gene>
    <name evidence="5" type="ORF">PGRAT_09725</name>
</gene>
<dbReference type="PROSITE" id="PS50995">
    <property type="entry name" value="HTH_MARR_2"/>
    <property type="match status" value="1"/>
</dbReference>
<evidence type="ECO:0000259" key="4">
    <source>
        <dbReference type="PROSITE" id="PS50995"/>
    </source>
</evidence>
<dbReference type="InterPro" id="IPR036388">
    <property type="entry name" value="WH-like_DNA-bd_sf"/>
</dbReference>
<dbReference type="PANTHER" id="PTHR42756:SF1">
    <property type="entry name" value="TRANSCRIPTIONAL REPRESSOR OF EMRAB OPERON"/>
    <property type="match status" value="1"/>
</dbReference>
<dbReference type="RefSeq" id="WP_025707990.1">
    <property type="nucleotide sequence ID" value="NZ_CP009287.1"/>
</dbReference>
<evidence type="ECO:0000256" key="3">
    <source>
        <dbReference type="ARBA" id="ARBA00023163"/>
    </source>
</evidence>
<protein>
    <submittedName>
        <fullName evidence="5">MarR family transcriptional regulator</fullName>
    </submittedName>
</protein>
<dbReference type="GO" id="GO:0003700">
    <property type="term" value="F:DNA-binding transcription factor activity"/>
    <property type="evidence" value="ECO:0007669"/>
    <property type="project" value="InterPro"/>
</dbReference>
<dbReference type="Proteomes" id="UP000029500">
    <property type="component" value="Chromosome"/>
</dbReference>
<dbReference type="PANTHER" id="PTHR42756">
    <property type="entry name" value="TRANSCRIPTIONAL REGULATOR, MARR"/>
    <property type="match status" value="1"/>
</dbReference>